<reference evidence="1" key="2">
    <citation type="submission" date="2022-10" db="EMBL/GenBank/DDBJ databases">
        <authorList>
            <consortium name="ENA_rothamsted_submissions"/>
            <consortium name="culmorum"/>
            <person name="King R."/>
        </authorList>
    </citation>
    <scope>NUCLEOTIDE SEQUENCE</scope>
</reference>
<dbReference type="PANTHER" id="PTHR10773:SF19">
    <property type="match status" value="1"/>
</dbReference>
<dbReference type="Proteomes" id="UP001153620">
    <property type="component" value="Chromosome 2"/>
</dbReference>
<dbReference type="AlphaFoldDB" id="A0A9N9RY20"/>
<accession>A0A9N9RY20</accession>
<dbReference type="OrthoDB" id="7764560at2759"/>
<sequence length="611" mass="69955">MIVQKKFNSRTLARQGKTCAECDKLKVQIQHAKNEGKRNKLIAQKDEHLKDVENVKRLFDSDKERADDDYFVYTFDLQKVLILLVLTTSVAYYKQKFNLYYLGVHPFPNNQDTSKRNKLIAQKDAHLKDVENVKRLFDSDKERADDDYFVYTFDLQKVLILPVLTTSVAYYKQKFNLYNLGVHPFPNSQDMSMFIWSEIEGSKGPEEISSCLVKFLKDHASSASHIVSYSDRAGGQNRNIKIILALLRLLSDPTMQAEIIDVKQGKTCAECDKLKVQIQHAKNEGKRNKLIAQKDAHLKDVENVKRLFDSDKERADDDYFVYTFDLQKVLILPVLTTSVAYYKQKFNLYNLGVHPFLNSQDTSMFIWSEIEGSKGPEEISSCLVKFLKDHASSASHIVSYSDRAGGQNRNIKIILALLRLLSDPTMQAEIIDVKQGKTCAECDKLKVQIQHAKNEGKRNKLIAQKDAHLKDVENVKRLFDSDKERADDDYFVYTFDLQKVLILPVLTTSVAYYKQKFNLYNLGVHPFLNNQDTSMFIWSEIEGSKGPEEISSCLVKFLKDHASSASHIVSYSDRAGGQNRNIKIILALLRLLSDPTMQAEIIDVKYLISGH</sequence>
<protein>
    <submittedName>
        <fullName evidence="1">Uncharacterized protein</fullName>
    </submittedName>
</protein>
<keyword evidence="2" id="KW-1185">Reference proteome</keyword>
<gene>
    <name evidence="1" type="ORF">CHIRRI_LOCUS8406</name>
</gene>
<evidence type="ECO:0000313" key="1">
    <source>
        <dbReference type="EMBL" id="CAG9805535.1"/>
    </source>
</evidence>
<dbReference type="EMBL" id="OU895878">
    <property type="protein sequence ID" value="CAG9805535.1"/>
    <property type="molecule type" value="Genomic_DNA"/>
</dbReference>
<name>A0A9N9RY20_9DIPT</name>
<proteinExistence type="predicted"/>
<dbReference type="PANTHER" id="PTHR10773">
    <property type="entry name" value="DNA-DIRECTED RNA POLYMERASES I, II, AND III SUBUNIT RPABC2"/>
    <property type="match status" value="1"/>
</dbReference>
<evidence type="ECO:0000313" key="2">
    <source>
        <dbReference type="Proteomes" id="UP001153620"/>
    </source>
</evidence>
<reference evidence="1" key="1">
    <citation type="submission" date="2022-01" db="EMBL/GenBank/DDBJ databases">
        <authorList>
            <person name="King R."/>
        </authorList>
    </citation>
    <scope>NUCLEOTIDE SEQUENCE</scope>
</reference>
<organism evidence="1 2">
    <name type="scientific">Chironomus riparius</name>
    <dbReference type="NCBI Taxonomy" id="315576"/>
    <lineage>
        <taxon>Eukaryota</taxon>
        <taxon>Metazoa</taxon>
        <taxon>Ecdysozoa</taxon>
        <taxon>Arthropoda</taxon>
        <taxon>Hexapoda</taxon>
        <taxon>Insecta</taxon>
        <taxon>Pterygota</taxon>
        <taxon>Neoptera</taxon>
        <taxon>Endopterygota</taxon>
        <taxon>Diptera</taxon>
        <taxon>Nematocera</taxon>
        <taxon>Chironomoidea</taxon>
        <taxon>Chironomidae</taxon>
        <taxon>Chironominae</taxon>
        <taxon>Chironomus</taxon>
    </lineage>
</organism>